<proteinExistence type="predicted"/>
<dbReference type="RefSeq" id="WP_381539133.1">
    <property type="nucleotide sequence ID" value="NZ_JBHUGI010000034.1"/>
</dbReference>
<dbReference type="Pfam" id="PF06808">
    <property type="entry name" value="DctM"/>
    <property type="match status" value="1"/>
</dbReference>
<dbReference type="InterPro" id="IPR004681">
    <property type="entry name" value="TRAP_DctM"/>
</dbReference>
<feature type="transmembrane region" description="Helical" evidence="7">
    <location>
        <begin position="6"/>
        <end position="31"/>
    </location>
</feature>
<feature type="domain" description="TRAP C4-dicarboxylate transport system permease DctM subunit" evidence="8">
    <location>
        <begin position="7"/>
        <end position="413"/>
    </location>
</feature>
<evidence type="ECO:0000259" key="8">
    <source>
        <dbReference type="Pfam" id="PF06808"/>
    </source>
</evidence>
<reference evidence="10" key="1">
    <citation type="journal article" date="2019" name="Int. J. Syst. Evol. Microbiol.">
        <title>The Global Catalogue of Microorganisms (GCM) 10K type strain sequencing project: providing services to taxonomists for standard genome sequencing and annotation.</title>
        <authorList>
            <consortium name="The Broad Institute Genomics Platform"/>
            <consortium name="The Broad Institute Genome Sequencing Center for Infectious Disease"/>
            <person name="Wu L."/>
            <person name="Ma J."/>
        </authorList>
    </citation>
    <scope>NUCLEOTIDE SEQUENCE [LARGE SCALE GENOMIC DNA]</scope>
    <source>
        <strain evidence="10">CGMCC 4.7177</strain>
    </source>
</reference>
<comment type="caution">
    <text evidence="9">The sequence shown here is derived from an EMBL/GenBank/DDBJ whole genome shotgun (WGS) entry which is preliminary data.</text>
</comment>
<feature type="transmembrane region" description="Helical" evidence="7">
    <location>
        <begin position="92"/>
        <end position="121"/>
    </location>
</feature>
<feature type="transmembrane region" description="Helical" evidence="7">
    <location>
        <begin position="266"/>
        <end position="290"/>
    </location>
</feature>
<evidence type="ECO:0000256" key="1">
    <source>
        <dbReference type="ARBA" id="ARBA00004429"/>
    </source>
</evidence>
<sequence length="423" mass="45012">MVFLLIPIAVLIFLGLPIAYSMGLGSFIYVATTDHISLNIVVKKMMDGINSFPLLAVPLFILMGELIVRGGAMQRLMALPNVLFGRFTGGLGYVNVGSSVLLGGISGSMVADVAALSTVFGPEMKKKGFSPGFIASLQGSSGTLAAVIPPSIILILIGVTGGISIGDLFLAGIIPGIVTALFLCVYVYFYAKKNNIKDDYKPKKADFIHAIKQSFLPLGLPVVILAGILGGVFTATESAAIAVFYAFILCKYIYRELSWYDVKVSLINTAINTGAIMILIAVATAFAWILTRAGATQKLLSLLMGISDNPIIIFLLMMLLLLLLGTILEGTPVTLIMTPLLVPIAIEIGMNPVHFGILMAMNLSIGSNTPPMALSLLTACRVLKTDIEETFPHILIFLGLMILSLLVVAAFPSLALFIPSLQK</sequence>
<feature type="transmembrane region" description="Helical" evidence="7">
    <location>
        <begin position="142"/>
        <end position="163"/>
    </location>
</feature>
<feature type="transmembrane region" description="Helical" evidence="7">
    <location>
        <begin position="169"/>
        <end position="189"/>
    </location>
</feature>
<evidence type="ECO:0000313" key="9">
    <source>
        <dbReference type="EMBL" id="MFD1929192.1"/>
    </source>
</evidence>
<name>A0ABW4SHX7_9BACL</name>
<comment type="subcellular location">
    <subcellularLocation>
        <location evidence="1">Cell inner membrane</location>
        <topology evidence="1">Multi-pass membrane protein</topology>
    </subcellularLocation>
</comment>
<accession>A0ABW4SHX7</accession>
<dbReference type="PIRSF" id="PIRSF006066">
    <property type="entry name" value="HI0050"/>
    <property type="match status" value="1"/>
</dbReference>
<feature type="transmembrane region" description="Helical" evidence="7">
    <location>
        <begin position="310"/>
        <end position="328"/>
    </location>
</feature>
<protein>
    <submittedName>
        <fullName evidence="9">TRAP transporter large permease</fullName>
    </submittedName>
</protein>
<dbReference type="Proteomes" id="UP001597218">
    <property type="component" value="Unassembled WGS sequence"/>
</dbReference>
<dbReference type="PANTHER" id="PTHR33362">
    <property type="entry name" value="SIALIC ACID TRAP TRANSPORTER PERMEASE PROTEIN SIAT-RELATED"/>
    <property type="match status" value="1"/>
</dbReference>
<evidence type="ECO:0000256" key="3">
    <source>
        <dbReference type="ARBA" id="ARBA00022519"/>
    </source>
</evidence>
<keyword evidence="6 7" id="KW-0472">Membrane</keyword>
<dbReference type="InterPro" id="IPR010656">
    <property type="entry name" value="DctM"/>
</dbReference>
<evidence type="ECO:0000313" key="10">
    <source>
        <dbReference type="Proteomes" id="UP001597218"/>
    </source>
</evidence>
<dbReference type="PANTHER" id="PTHR33362:SF2">
    <property type="entry name" value="TRAP TRANSPORTER LARGE PERMEASE PROTEIN"/>
    <property type="match status" value="1"/>
</dbReference>
<evidence type="ECO:0000256" key="6">
    <source>
        <dbReference type="ARBA" id="ARBA00023136"/>
    </source>
</evidence>
<dbReference type="EMBL" id="JBHUGI010000034">
    <property type="protein sequence ID" value="MFD1929192.1"/>
    <property type="molecule type" value="Genomic_DNA"/>
</dbReference>
<keyword evidence="5 7" id="KW-1133">Transmembrane helix</keyword>
<keyword evidence="2" id="KW-1003">Cell membrane</keyword>
<dbReference type="NCBIfam" id="TIGR00786">
    <property type="entry name" value="dctM"/>
    <property type="match status" value="1"/>
</dbReference>
<evidence type="ECO:0000256" key="7">
    <source>
        <dbReference type="SAM" id="Phobius"/>
    </source>
</evidence>
<evidence type="ECO:0000256" key="4">
    <source>
        <dbReference type="ARBA" id="ARBA00022692"/>
    </source>
</evidence>
<keyword evidence="3" id="KW-0997">Cell inner membrane</keyword>
<keyword evidence="10" id="KW-1185">Reference proteome</keyword>
<gene>
    <name evidence="9" type="ORF">ACFSFY_14210</name>
</gene>
<evidence type="ECO:0000256" key="2">
    <source>
        <dbReference type="ARBA" id="ARBA00022475"/>
    </source>
</evidence>
<organism evidence="9 10">
    <name type="scientific">Sporosarcina siberiensis</name>
    <dbReference type="NCBI Taxonomy" id="1365606"/>
    <lineage>
        <taxon>Bacteria</taxon>
        <taxon>Bacillati</taxon>
        <taxon>Bacillota</taxon>
        <taxon>Bacilli</taxon>
        <taxon>Bacillales</taxon>
        <taxon>Caryophanaceae</taxon>
        <taxon>Sporosarcina</taxon>
    </lineage>
</organism>
<feature type="transmembrane region" description="Helical" evidence="7">
    <location>
        <begin position="394"/>
        <end position="418"/>
    </location>
</feature>
<evidence type="ECO:0000256" key="5">
    <source>
        <dbReference type="ARBA" id="ARBA00022989"/>
    </source>
</evidence>
<keyword evidence="4 7" id="KW-0812">Transmembrane</keyword>
<feature type="transmembrane region" description="Helical" evidence="7">
    <location>
        <begin position="340"/>
        <end position="365"/>
    </location>
</feature>
<feature type="transmembrane region" description="Helical" evidence="7">
    <location>
        <begin position="52"/>
        <end position="72"/>
    </location>
</feature>